<proteinExistence type="predicted"/>
<reference evidence="2" key="2">
    <citation type="journal article" date="2023" name="IMA Fungus">
        <title>Comparative genomic study of the Penicillium genus elucidates a diverse pangenome and 15 lateral gene transfer events.</title>
        <authorList>
            <person name="Petersen C."/>
            <person name="Sorensen T."/>
            <person name="Nielsen M.R."/>
            <person name="Sondergaard T.E."/>
            <person name="Sorensen J.L."/>
            <person name="Fitzpatrick D.A."/>
            <person name="Frisvad J.C."/>
            <person name="Nielsen K.L."/>
        </authorList>
    </citation>
    <scope>NUCLEOTIDE SEQUENCE</scope>
    <source>
        <strain evidence="2">IBT 23319</strain>
    </source>
</reference>
<dbReference type="AlphaFoldDB" id="A0A9W9NWL7"/>
<evidence type="ECO:0000313" key="3">
    <source>
        <dbReference type="Proteomes" id="UP001147733"/>
    </source>
</evidence>
<keyword evidence="3" id="KW-1185">Reference proteome</keyword>
<feature type="region of interest" description="Disordered" evidence="1">
    <location>
        <begin position="73"/>
        <end position="106"/>
    </location>
</feature>
<dbReference type="EMBL" id="JAPQKT010000006">
    <property type="protein sequence ID" value="KAJ5227171.1"/>
    <property type="molecule type" value="Genomic_DNA"/>
</dbReference>
<sequence>MKDEKGSITCVEVPSCSCNYIYDVTVGELRHGPATSYVAFAAVDMIEPPQFSEKVQKSPSDIGKSIQTSKLLSRQSWTAMGNHPPRPPSNNEYEPHTSECVTTGSHVENSLNPGYQLQRKMQASVFKLSKSALVVQKTVL</sequence>
<reference evidence="2" key="1">
    <citation type="submission" date="2022-11" db="EMBL/GenBank/DDBJ databases">
        <authorList>
            <person name="Petersen C."/>
        </authorList>
    </citation>
    <scope>NUCLEOTIDE SEQUENCE</scope>
    <source>
        <strain evidence="2">IBT 23319</strain>
    </source>
</reference>
<dbReference type="RefSeq" id="XP_056499536.1">
    <property type="nucleotide sequence ID" value="XM_056646095.1"/>
</dbReference>
<dbReference type="GeneID" id="81385262"/>
<dbReference type="Proteomes" id="UP001147733">
    <property type="component" value="Unassembled WGS sequence"/>
</dbReference>
<gene>
    <name evidence="2" type="ORF">N7469_007177</name>
</gene>
<organism evidence="2 3">
    <name type="scientific">Penicillium citrinum</name>
    <dbReference type="NCBI Taxonomy" id="5077"/>
    <lineage>
        <taxon>Eukaryota</taxon>
        <taxon>Fungi</taxon>
        <taxon>Dikarya</taxon>
        <taxon>Ascomycota</taxon>
        <taxon>Pezizomycotina</taxon>
        <taxon>Eurotiomycetes</taxon>
        <taxon>Eurotiomycetidae</taxon>
        <taxon>Eurotiales</taxon>
        <taxon>Aspergillaceae</taxon>
        <taxon>Penicillium</taxon>
    </lineage>
</organism>
<evidence type="ECO:0000256" key="1">
    <source>
        <dbReference type="SAM" id="MobiDB-lite"/>
    </source>
</evidence>
<name>A0A9W9NWL7_PENCI</name>
<evidence type="ECO:0000313" key="2">
    <source>
        <dbReference type="EMBL" id="KAJ5227171.1"/>
    </source>
</evidence>
<accession>A0A9W9NWL7</accession>
<protein>
    <submittedName>
        <fullName evidence="2">Uncharacterized protein</fullName>
    </submittedName>
</protein>
<comment type="caution">
    <text evidence="2">The sequence shown here is derived from an EMBL/GenBank/DDBJ whole genome shotgun (WGS) entry which is preliminary data.</text>
</comment>